<dbReference type="InterPro" id="IPR016032">
    <property type="entry name" value="Sig_transdc_resp-reg_C-effctor"/>
</dbReference>
<dbReference type="Gene3D" id="3.40.50.2300">
    <property type="match status" value="1"/>
</dbReference>
<dbReference type="SMART" id="SM00448">
    <property type="entry name" value="REC"/>
    <property type="match status" value="1"/>
</dbReference>
<gene>
    <name evidence="8" type="primary">nwsB</name>
    <name evidence="8" type="ORF">GCM10011400_65410</name>
</gene>
<feature type="compositionally biased region" description="Low complexity" evidence="5">
    <location>
        <begin position="23"/>
        <end position="35"/>
    </location>
</feature>
<dbReference type="PRINTS" id="PR00038">
    <property type="entry name" value="HTHLUXR"/>
</dbReference>
<proteinExistence type="predicted"/>
<sequence>MAGIIGRDAVACTAGREKGGEMSLGSHSTSSQGSGTRKEPVVYVVDDDESIRFALGGLLRSVGLRVETFESSRDFLAFPKGDSPSCLVLDVRLRGESGLAVQEQIAKSGVHMPIVFMTGHGDIAMTVKAMKAGAVDFFAKPFRDQDMLDAVTNALARDSERLAAEQSTAAVRAAYESLTPREREVMGFVVAGLMNKQIAAEMNLSEITVKIHRGQAMKKMAARSVADLVRKSESLGVNPQPPKSS</sequence>
<comment type="caution">
    <text evidence="8">The sequence shown here is derived from an EMBL/GenBank/DDBJ whole genome shotgun (WGS) entry which is preliminary data.</text>
</comment>
<dbReference type="SUPFAM" id="SSF46894">
    <property type="entry name" value="C-terminal effector domain of the bipartite response regulators"/>
    <property type="match status" value="1"/>
</dbReference>
<dbReference type="PANTHER" id="PTHR44688:SF16">
    <property type="entry name" value="DNA-BINDING TRANSCRIPTIONAL ACTIVATOR DEVR_DOSR"/>
    <property type="match status" value="1"/>
</dbReference>
<dbReference type="Proteomes" id="UP000602004">
    <property type="component" value="Unassembled WGS sequence"/>
</dbReference>
<dbReference type="Gene3D" id="1.10.10.10">
    <property type="entry name" value="Winged helix-like DNA-binding domain superfamily/Winged helix DNA-binding domain"/>
    <property type="match status" value="1"/>
</dbReference>
<feature type="domain" description="HTH luxR-type" evidence="6">
    <location>
        <begin position="171"/>
        <end position="236"/>
    </location>
</feature>
<evidence type="ECO:0000313" key="9">
    <source>
        <dbReference type="Proteomes" id="UP000602004"/>
    </source>
</evidence>
<dbReference type="CDD" id="cd17537">
    <property type="entry name" value="REC_FixJ"/>
    <property type="match status" value="1"/>
</dbReference>
<feature type="region of interest" description="Disordered" evidence="5">
    <location>
        <begin position="16"/>
        <end position="36"/>
    </location>
</feature>
<reference evidence="9" key="1">
    <citation type="journal article" date="2019" name="Int. J. Syst. Evol. Microbiol.">
        <title>The Global Catalogue of Microorganisms (GCM) 10K type strain sequencing project: providing services to taxonomists for standard genome sequencing and annotation.</title>
        <authorList>
            <consortium name="The Broad Institute Genomics Platform"/>
            <consortium name="The Broad Institute Genome Sequencing Center for Infectious Disease"/>
            <person name="Wu L."/>
            <person name="Ma J."/>
        </authorList>
    </citation>
    <scope>NUCLEOTIDE SEQUENCE [LARGE SCALE GENOMIC DNA]</scope>
    <source>
        <strain evidence="9">CGMCC 1.15103</strain>
    </source>
</reference>
<dbReference type="PANTHER" id="PTHR44688">
    <property type="entry name" value="DNA-BINDING TRANSCRIPTIONAL ACTIVATOR DEVR_DOSR"/>
    <property type="match status" value="1"/>
</dbReference>
<keyword evidence="8" id="KW-0670">Pyruvate</keyword>
<evidence type="ECO:0000313" key="8">
    <source>
        <dbReference type="EMBL" id="GGC68453.1"/>
    </source>
</evidence>
<dbReference type="Pfam" id="PF00072">
    <property type="entry name" value="Response_reg"/>
    <property type="match status" value="1"/>
</dbReference>
<evidence type="ECO:0000256" key="2">
    <source>
        <dbReference type="ARBA" id="ARBA00023125"/>
    </source>
</evidence>
<feature type="modified residue" description="4-aspartylphosphate" evidence="4">
    <location>
        <position position="90"/>
    </location>
</feature>
<evidence type="ECO:0000259" key="6">
    <source>
        <dbReference type="PROSITE" id="PS50043"/>
    </source>
</evidence>
<keyword evidence="9" id="KW-1185">Reference proteome</keyword>
<dbReference type="SMART" id="SM00421">
    <property type="entry name" value="HTH_LUXR"/>
    <property type="match status" value="1"/>
</dbReference>
<feature type="domain" description="Response regulatory" evidence="7">
    <location>
        <begin position="41"/>
        <end position="155"/>
    </location>
</feature>
<evidence type="ECO:0000256" key="1">
    <source>
        <dbReference type="ARBA" id="ARBA00023015"/>
    </source>
</evidence>
<keyword evidence="4" id="KW-0597">Phosphoprotein</keyword>
<organism evidence="8 9">
    <name type="scientific">Paraburkholderia caffeinilytica</name>
    <dbReference type="NCBI Taxonomy" id="1761016"/>
    <lineage>
        <taxon>Bacteria</taxon>
        <taxon>Pseudomonadati</taxon>
        <taxon>Pseudomonadota</taxon>
        <taxon>Betaproteobacteria</taxon>
        <taxon>Burkholderiales</taxon>
        <taxon>Burkholderiaceae</taxon>
        <taxon>Paraburkholderia</taxon>
    </lineage>
</organism>
<evidence type="ECO:0000256" key="5">
    <source>
        <dbReference type="SAM" id="MobiDB-lite"/>
    </source>
</evidence>
<dbReference type="PROSITE" id="PS50110">
    <property type="entry name" value="RESPONSE_REGULATORY"/>
    <property type="match status" value="1"/>
</dbReference>
<dbReference type="InterPro" id="IPR001789">
    <property type="entry name" value="Sig_transdc_resp-reg_receiver"/>
</dbReference>
<name>A0ABQ1NBN4_9BURK</name>
<dbReference type="CDD" id="cd06170">
    <property type="entry name" value="LuxR_C_like"/>
    <property type="match status" value="1"/>
</dbReference>
<dbReference type="EMBL" id="BMHL01000018">
    <property type="protein sequence ID" value="GGC68453.1"/>
    <property type="molecule type" value="Genomic_DNA"/>
</dbReference>
<dbReference type="Pfam" id="PF00196">
    <property type="entry name" value="GerE"/>
    <property type="match status" value="1"/>
</dbReference>
<dbReference type="InterPro" id="IPR011006">
    <property type="entry name" value="CheY-like_superfamily"/>
</dbReference>
<dbReference type="InterPro" id="IPR036388">
    <property type="entry name" value="WH-like_DNA-bd_sf"/>
</dbReference>
<protein>
    <submittedName>
        <fullName evidence="8">DNA-binding response regulator</fullName>
    </submittedName>
</protein>
<dbReference type="GO" id="GO:0003677">
    <property type="term" value="F:DNA binding"/>
    <property type="evidence" value="ECO:0007669"/>
    <property type="project" value="UniProtKB-KW"/>
</dbReference>
<keyword evidence="1" id="KW-0805">Transcription regulation</keyword>
<evidence type="ECO:0000256" key="3">
    <source>
        <dbReference type="ARBA" id="ARBA00023163"/>
    </source>
</evidence>
<evidence type="ECO:0000259" key="7">
    <source>
        <dbReference type="PROSITE" id="PS50110"/>
    </source>
</evidence>
<keyword evidence="2 8" id="KW-0238">DNA-binding</keyword>
<keyword evidence="3" id="KW-0804">Transcription</keyword>
<dbReference type="SUPFAM" id="SSF52172">
    <property type="entry name" value="CheY-like"/>
    <property type="match status" value="1"/>
</dbReference>
<dbReference type="PROSITE" id="PS50043">
    <property type="entry name" value="HTH_LUXR_2"/>
    <property type="match status" value="1"/>
</dbReference>
<accession>A0ABQ1NBN4</accession>
<dbReference type="InterPro" id="IPR000792">
    <property type="entry name" value="Tscrpt_reg_LuxR_C"/>
</dbReference>
<evidence type="ECO:0000256" key="4">
    <source>
        <dbReference type="PROSITE-ProRule" id="PRU00169"/>
    </source>
</evidence>